<dbReference type="Proteomes" id="UP000693981">
    <property type="component" value="Unassembled WGS sequence"/>
</dbReference>
<dbReference type="PANTHER" id="PTHR14209:SF19">
    <property type="entry name" value="ISOAMYL ACETATE-HYDROLYZING ESTERASE 1 HOMOLOG"/>
    <property type="match status" value="1"/>
</dbReference>
<dbReference type="Pfam" id="PF13472">
    <property type="entry name" value="Lipase_GDSL_2"/>
    <property type="match status" value="1"/>
</dbReference>
<dbReference type="CDD" id="cd01838">
    <property type="entry name" value="Isoamyl_acetate_hydrolase_like"/>
    <property type="match status" value="1"/>
</dbReference>
<dbReference type="AlphaFoldDB" id="A0A8T1WQC2"/>
<evidence type="ECO:0000259" key="3">
    <source>
        <dbReference type="Pfam" id="PF13472"/>
    </source>
</evidence>
<reference evidence="4" key="1">
    <citation type="submission" date="2021-02" db="EMBL/GenBank/DDBJ databases">
        <authorList>
            <person name="Palmer J.M."/>
        </authorList>
    </citation>
    <scope>NUCLEOTIDE SEQUENCE</scope>
    <source>
        <strain evidence="4">SCRP23</strain>
    </source>
</reference>
<dbReference type="FunFam" id="3.40.50.1110:FF:000002">
    <property type="entry name" value="isoamyl acetate-hydrolyzing esterase 1 homolog"/>
    <property type="match status" value="1"/>
</dbReference>
<sequence>MGSPLLLLLICFTVTSYNDRIEGAKQIDNSNVDTHSNRRLSVLLAGDSLVEQGVNPRRGGWVSLLQYRYTGSTEVLSRGLSGYNTRWFLKYVMPDLKDEVKRGAYSPALIVVWLGTNDAALVNGSNQEMHVPVEDYAKNLVEIVTKFQAAAPDAKILLITPPHVDDDARVEYAATRNDSKRGLVDRSNAEAGRYALACTEAASNAGVPVFDLYSYFNAMPAPTRNALLQDGIHFNTAGNQLVDEQFRSKIRTEFPALVANMESLQFPAASKWVAEDPYTPVNTVTSQASSRLLL</sequence>
<feature type="domain" description="SGNH hydrolase-type esterase" evidence="3">
    <location>
        <begin position="45"/>
        <end position="241"/>
    </location>
</feature>
<gene>
    <name evidence="4" type="ORF">PHYBOEH_005898</name>
</gene>
<dbReference type="InterPro" id="IPR013830">
    <property type="entry name" value="SGNH_hydro"/>
</dbReference>
<comment type="caution">
    <text evidence="4">The sequence shown here is derived from an EMBL/GenBank/DDBJ whole genome shotgun (WGS) entry which is preliminary data.</text>
</comment>
<proteinExistence type="predicted"/>
<feature type="chain" id="PRO_5035730222" description="SGNH hydrolase-type esterase domain-containing protein" evidence="2">
    <location>
        <begin position="17"/>
        <end position="294"/>
    </location>
</feature>
<evidence type="ECO:0000313" key="5">
    <source>
        <dbReference type="Proteomes" id="UP000693981"/>
    </source>
</evidence>
<keyword evidence="5" id="KW-1185">Reference proteome</keyword>
<evidence type="ECO:0000256" key="1">
    <source>
        <dbReference type="ARBA" id="ARBA00022801"/>
    </source>
</evidence>
<dbReference type="GO" id="GO:0016787">
    <property type="term" value="F:hydrolase activity"/>
    <property type="evidence" value="ECO:0007669"/>
    <property type="project" value="UniProtKB-KW"/>
</dbReference>
<accession>A0A8T1WQC2</accession>
<dbReference type="EMBL" id="JAGDFL010000306">
    <property type="protein sequence ID" value="KAG7394040.1"/>
    <property type="molecule type" value="Genomic_DNA"/>
</dbReference>
<organism evidence="4 5">
    <name type="scientific">Phytophthora boehmeriae</name>
    <dbReference type="NCBI Taxonomy" id="109152"/>
    <lineage>
        <taxon>Eukaryota</taxon>
        <taxon>Sar</taxon>
        <taxon>Stramenopiles</taxon>
        <taxon>Oomycota</taxon>
        <taxon>Peronosporomycetes</taxon>
        <taxon>Peronosporales</taxon>
        <taxon>Peronosporaceae</taxon>
        <taxon>Phytophthora</taxon>
    </lineage>
</organism>
<keyword evidence="2" id="KW-0732">Signal</keyword>
<dbReference type="OrthoDB" id="671439at2759"/>
<feature type="signal peptide" evidence="2">
    <location>
        <begin position="1"/>
        <end position="16"/>
    </location>
</feature>
<keyword evidence="1" id="KW-0378">Hydrolase</keyword>
<dbReference type="PANTHER" id="PTHR14209">
    <property type="entry name" value="ISOAMYL ACETATE-HYDROLYZING ESTERASE 1"/>
    <property type="match status" value="1"/>
</dbReference>
<protein>
    <recommendedName>
        <fullName evidence="3">SGNH hydrolase-type esterase domain-containing protein</fullName>
    </recommendedName>
</protein>
<evidence type="ECO:0000313" key="4">
    <source>
        <dbReference type="EMBL" id="KAG7394040.1"/>
    </source>
</evidence>
<dbReference type="InterPro" id="IPR045136">
    <property type="entry name" value="Iah1-like"/>
</dbReference>
<evidence type="ECO:0000256" key="2">
    <source>
        <dbReference type="SAM" id="SignalP"/>
    </source>
</evidence>
<name>A0A8T1WQC2_9STRA</name>